<evidence type="ECO:0000313" key="2">
    <source>
        <dbReference type="Proteomes" id="UP001163321"/>
    </source>
</evidence>
<dbReference type="EMBL" id="CM047583">
    <property type="protein sequence ID" value="KAI9912464.1"/>
    <property type="molecule type" value="Genomic_DNA"/>
</dbReference>
<proteinExistence type="predicted"/>
<comment type="caution">
    <text evidence="1">The sequence shown here is derived from an EMBL/GenBank/DDBJ whole genome shotgun (WGS) entry which is preliminary data.</text>
</comment>
<reference evidence="1 2" key="1">
    <citation type="journal article" date="2022" name="bioRxiv">
        <title>The genome of the oomycete Peronosclerospora sorghi, a cosmopolitan pathogen of maize and sorghum, is inflated with dispersed pseudogenes.</title>
        <authorList>
            <person name="Fletcher K."/>
            <person name="Martin F."/>
            <person name="Isakeit T."/>
            <person name="Cavanaugh K."/>
            <person name="Magill C."/>
            <person name="Michelmore R."/>
        </authorList>
    </citation>
    <scope>NUCLEOTIDE SEQUENCE [LARGE SCALE GENOMIC DNA]</scope>
    <source>
        <strain evidence="1">P6</strain>
    </source>
</reference>
<gene>
    <name evidence="1" type="ORF">PsorP6_005414</name>
</gene>
<evidence type="ECO:0000313" key="1">
    <source>
        <dbReference type="EMBL" id="KAI9912464.1"/>
    </source>
</evidence>
<protein>
    <submittedName>
        <fullName evidence="1">Uncharacterized protein</fullName>
    </submittedName>
</protein>
<sequence>MNNDVYTSQCLALCPAILLVDATMTFSCIVFTTDIEISYTSQCLALCPAILLVAATMTFSCIVFTTDIESSVRAIGNSDDKSLTSCCCLYSSVYTSQCLSLCPAILLVDATMTLSCIVFTTDIEISEDDLLPQRVESEPDSNGIRQIVEWKLNDAGEKVKITKKVKKVTEVERISKRGLERKKWRKFGGALDDGDGSNVTYMSYEEVKLEDPNADQVLPGEKKEEENIFAGVKNSSIVVCRHCGMVGDHWTLKCPYKDTPKEELEQDMAKRAEAQETVVPAAASAEPATRGSALDGAFGSSKYVPPSLRGRVGAAGGDAGGDSVRDDSATLRVTNVSPDTREDDLKELFRAFGPVSRVYLAKDRETFQSRGFAFVSFMYREDAEKALNKLQGYGYDHLILKLEWAKPSNKPTNEDAGSMGTTFRSGYGKALPQNVAPAPRK</sequence>
<name>A0ACC0W138_9STRA</name>
<dbReference type="Proteomes" id="UP001163321">
    <property type="component" value="Chromosome 4"/>
</dbReference>
<organism evidence="1 2">
    <name type="scientific">Peronosclerospora sorghi</name>
    <dbReference type="NCBI Taxonomy" id="230839"/>
    <lineage>
        <taxon>Eukaryota</taxon>
        <taxon>Sar</taxon>
        <taxon>Stramenopiles</taxon>
        <taxon>Oomycota</taxon>
        <taxon>Peronosporomycetes</taxon>
        <taxon>Peronosporales</taxon>
        <taxon>Peronosporaceae</taxon>
        <taxon>Peronosclerospora</taxon>
    </lineage>
</organism>
<accession>A0ACC0W138</accession>
<keyword evidence="2" id="KW-1185">Reference proteome</keyword>